<dbReference type="InterPro" id="IPR036779">
    <property type="entry name" value="LysM_dom_sf"/>
</dbReference>
<evidence type="ECO:0000259" key="3">
    <source>
        <dbReference type="PROSITE" id="PS51782"/>
    </source>
</evidence>
<dbReference type="InterPro" id="IPR023346">
    <property type="entry name" value="Lysozyme-like_dom_sf"/>
</dbReference>
<reference evidence="5" key="1">
    <citation type="journal article" date="2019" name="Int. J. Syst. Evol. Microbiol.">
        <title>The Global Catalogue of Microorganisms (GCM) 10K type strain sequencing project: providing services to taxonomists for standard genome sequencing and annotation.</title>
        <authorList>
            <consortium name="The Broad Institute Genomics Platform"/>
            <consortium name="The Broad Institute Genome Sequencing Center for Infectious Disease"/>
            <person name="Wu L."/>
            <person name="Ma J."/>
        </authorList>
    </citation>
    <scope>NUCLEOTIDE SEQUENCE [LARGE SCALE GENOMIC DNA]</scope>
    <source>
        <strain evidence="5">CGMCC 4.7641</strain>
    </source>
</reference>
<dbReference type="PROSITE" id="PS51782">
    <property type="entry name" value="LYSM"/>
    <property type="match status" value="1"/>
</dbReference>
<dbReference type="Proteomes" id="UP001597483">
    <property type="component" value="Unassembled WGS sequence"/>
</dbReference>
<dbReference type="Pfam" id="PF06737">
    <property type="entry name" value="Transglycosylas"/>
    <property type="match status" value="1"/>
</dbReference>
<dbReference type="InterPro" id="IPR018392">
    <property type="entry name" value="LysM"/>
</dbReference>
<dbReference type="Gene3D" id="1.10.530.10">
    <property type="match status" value="1"/>
</dbReference>
<dbReference type="SUPFAM" id="SSF53955">
    <property type="entry name" value="Lysozyme-like"/>
    <property type="match status" value="1"/>
</dbReference>
<dbReference type="EMBL" id="JBHUKS010000016">
    <property type="protein sequence ID" value="MFD2470419.1"/>
    <property type="molecule type" value="Genomic_DNA"/>
</dbReference>
<dbReference type="Gene3D" id="3.10.350.10">
    <property type="entry name" value="LysM domain"/>
    <property type="match status" value="1"/>
</dbReference>
<dbReference type="RefSeq" id="WP_378307650.1">
    <property type="nucleotide sequence ID" value="NZ_JBHUKS010000016.1"/>
</dbReference>
<keyword evidence="5" id="KW-1185">Reference proteome</keyword>
<dbReference type="CDD" id="cd00118">
    <property type="entry name" value="LysM"/>
    <property type="match status" value="1"/>
</dbReference>
<comment type="caution">
    <text evidence="4">The sequence shown here is derived from an EMBL/GenBank/DDBJ whole genome shotgun (WGS) entry which is preliminary data.</text>
</comment>
<keyword evidence="2" id="KW-0378">Hydrolase</keyword>
<dbReference type="SUPFAM" id="SSF54106">
    <property type="entry name" value="LysM domain"/>
    <property type="match status" value="1"/>
</dbReference>
<organism evidence="4 5">
    <name type="scientific">Amycolatopsis silviterrae</name>
    <dbReference type="NCBI Taxonomy" id="1656914"/>
    <lineage>
        <taxon>Bacteria</taxon>
        <taxon>Bacillati</taxon>
        <taxon>Actinomycetota</taxon>
        <taxon>Actinomycetes</taxon>
        <taxon>Pseudonocardiales</taxon>
        <taxon>Pseudonocardiaceae</taxon>
        <taxon>Amycolatopsis</taxon>
    </lineage>
</organism>
<sequence length="225" mass="22671">MGRHSKPSKTKSVLQRTGATAALAGATLGGIGLAGAGTANAFPGQAGIVKCESSGNPTAVNNTAAGQRAGRPAGLFQIVTKTWLANGGGQFAPTADKATPAQQQIVADRIYAKQGSAPWQCRGGSGPAKYANFGGDTSGGSAEVEAVAAKPKSEVKVKAKVKSGPKHAAPASNPDGTYTVAAGDTLSGIAKNLNVEGGWQHLQQLNQKFIPDANLILTGQKIVTK</sequence>
<gene>
    <name evidence="4" type="ORF">ACFSVL_23725</name>
</gene>
<name>A0ABW5HCI2_9PSEU</name>
<evidence type="ECO:0000313" key="4">
    <source>
        <dbReference type="EMBL" id="MFD2470419.1"/>
    </source>
</evidence>
<protein>
    <submittedName>
        <fullName evidence="4">Transglycosylase family protein</fullName>
    </submittedName>
</protein>
<feature type="domain" description="LysM" evidence="3">
    <location>
        <begin position="176"/>
        <end position="224"/>
    </location>
</feature>
<dbReference type="SMART" id="SM00257">
    <property type="entry name" value="LysM"/>
    <property type="match status" value="1"/>
</dbReference>
<evidence type="ECO:0000313" key="5">
    <source>
        <dbReference type="Proteomes" id="UP001597483"/>
    </source>
</evidence>
<accession>A0ABW5HCI2</accession>
<comment type="similarity">
    <text evidence="1">Belongs to the transglycosylase family. Rpf subfamily.</text>
</comment>
<dbReference type="Pfam" id="PF01476">
    <property type="entry name" value="LysM"/>
    <property type="match status" value="1"/>
</dbReference>
<proteinExistence type="inferred from homology"/>
<evidence type="ECO:0000256" key="1">
    <source>
        <dbReference type="ARBA" id="ARBA00010830"/>
    </source>
</evidence>
<evidence type="ECO:0000256" key="2">
    <source>
        <dbReference type="ARBA" id="ARBA00022801"/>
    </source>
</evidence>
<dbReference type="InterPro" id="IPR010618">
    <property type="entry name" value="RPF"/>
</dbReference>